<evidence type="ECO:0000313" key="2">
    <source>
        <dbReference type="Proteomes" id="UP000516373"/>
    </source>
</evidence>
<organism evidence="1 2">
    <name type="scientific">Streptomyces tuirus</name>
    <dbReference type="NCBI Taxonomy" id="68278"/>
    <lineage>
        <taxon>Bacteria</taxon>
        <taxon>Bacillati</taxon>
        <taxon>Actinomycetota</taxon>
        <taxon>Actinomycetes</taxon>
        <taxon>Kitasatosporales</taxon>
        <taxon>Streptomycetaceae</taxon>
        <taxon>Streptomyces</taxon>
    </lineage>
</organism>
<dbReference type="KEGG" id="stui:GCM10017668_26520"/>
<dbReference type="AlphaFoldDB" id="A0A7G1NDA1"/>
<reference evidence="1 2" key="1">
    <citation type="journal article" date="2014" name="Int. J. Syst. Evol. Microbiol.">
        <title>Complete genome sequence of Corynebacterium casei LMG S-19264T (=DSM 44701T), isolated from a smear-ripened cheese.</title>
        <authorList>
            <consortium name="US DOE Joint Genome Institute (JGI-PGF)"/>
            <person name="Walter F."/>
            <person name="Albersmeier A."/>
            <person name="Kalinowski J."/>
            <person name="Ruckert C."/>
        </authorList>
    </citation>
    <scope>NUCLEOTIDE SEQUENCE [LARGE SCALE GENOMIC DNA]</scope>
    <source>
        <strain evidence="1 2">JCM 4255</strain>
    </source>
</reference>
<sequence length="200" mass="21976">MNARMTHPEEWRECRVALPAHQNWLVLDLRSEKPEAWAHTLAGQHLGGDVPQQWHEAFAADLLWYWGAAVRQGALCAAVLAPQDGPVVASYTVRELTVPAESRTVTAFRAEAECAPGPYFGDGQVLTEVELPLGPALRVHRQEPTDPEADSGTVVEGIAHYVLPRRYPTALECRLLWTSLGLGAELVKVADELADSLRLV</sequence>
<dbReference type="EMBL" id="AP023439">
    <property type="protein sequence ID" value="BCL20809.1"/>
    <property type="molecule type" value="Genomic_DNA"/>
</dbReference>
<accession>A0A7G1NDA1</accession>
<evidence type="ECO:0000313" key="1">
    <source>
        <dbReference type="EMBL" id="BCL20809.1"/>
    </source>
</evidence>
<proteinExistence type="predicted"/>
<gene>
    <name evidence="1" type="ORF">GCM10017668_26520</name>
</gene>
<name>A0A7G1NDA1_9ACTN</name>
<dbReference type="Proteomes" id="UP000516373">
    <property type="component" value="Chromosome"/>
</dbReference>
<protein>
    <submittedName>
        <fullName evidence="1">Uncharacterized protein</fullName>
    </submittedName>
</protein>